<gene>
    <name evidence="4" type="ordered locus">Glov_1080</name>
</gene>
<protein>
    <submittedName>
        <fullName evidence="4">Peptidase C14 caspase catalytic subunit p20</fullName>
    </submittedName>
</protein>
<dbReference type="KEGG" id="glo:Glov_1080"/>
<evidence type="ECO:0000313" key="4">
    <source>
        <dbReference type="EMBL" id="ACD94803.1"/>
    </source>
</evidence>
<feature type="chain" id="PRO_5002787570" evidence="2">
    <location>
        <begin position="21"/>
        <end position="502"/>
    </location>
</feature>
<feature type="coiled-coil region" evidence="1">
    <location>
        <begin position="295"/>
        <end position="322"/>
    </location>
</feature>
<dbReference type="RefSeq" id="WP_012469153.1">
    <property type="nucleotide sequence ID" value="NC_010814.1"/>
</dbReference>
<dbReference type="eggNOG" id="COG0457">
    <property type="taxonomic scope" value="Bacteria"/>
</dbReference>
<keyword evidence="1" id="KW-0175">Coiled coil</keyword>
<evidence type="ECO:0000259" key="3">
    <source>
        <dbReference type="PROSITE" id="PS50208"/>
    </source>
</evidence>
<dbReference type="PANTHER" id="PTHR22576:SF37">
    <property type="entry name" value="MUCOSA-ASSOCIATED LYMPHOID TISSUE LYMPHOMA TRANSLOCATION PROTEIN 1"/>
    <property type="match status" value="1"/>
</dbReference>
<dbReference type="PROSITE" id="PS50208">
    <property type="entry name" value="CASPASE_P20"/>
    <property type="match status" value="1"/>
</dbReference>
<dbReference type="GO" id="GO:0004197">
    <property type="term" value="F:cysteine-type endopeptidase activity"/>
    <property type="evidence" value="ECO:0007669"/>
    <property type="project" value="InterPro"/>
</dbReference>
<keyword evidence="5" id="KW-1185">Reference proteome</keyword>
<dbReference type="eggNOG" id="COG4249">
    <property type="taxonomic scope" value="Bacteria"/>
</dbReference>
<dbReference type="EMBL" id="CP001089">
    <property type="protein sequence ID" value="ACD94803.1"/>
    <property type="molecule type" value="Genomic_DNA"/>
</dbReference>
<dbReference type="InterPro" id="IPR011600">
    <property type="entry name" value="Pept_C14_caspase"/>
</dbReference>
<evidence type="ECO:0000256" key="1">
    <source>
        <dbReference type="SAM" id="Coils"/>
    </source>
</evidence>
<dbReference type="Gene3D" id="3.40.50.1460">
    <property type="match status" value="1"/>
</dbReference>
<keyword evidence="2" id="KW-0732">Signal</keyword>
<dbReference type="AlphaFoldDB" id="B3E679"/>
<evidence type="ECO:0000256" key="2">
    <source>
        <dbReference type="SAM" id="SignalP"/>
    </source>
</evidence>
<dbReference type="Proteomes" id="UP000002420">
    <property type="component" value="Chromosome"/>
</dbReference>
<dbReference type="HOGENOM" id="CLU_542642_0_0_7"/>
<dbReference type="InterPro" id="IPR001309">
    <property type="entry name" value="Pept_C14_p20"/>
</dbReference>
<dbReference type="InterPro" id="IPR052039">
    <property type="entry name" value="Caspase-related_regulators"/>
</dbReference>
<dbReference type="InterPro" id="IPR029030">
    <property type="entry name" value="Caspase-like_dom_sf"/>
</dbReference>
<dbReference type="PANTHER" id="PTHR22576">
    <property type="entry name" value="MUCOSA ASSOCIATED LYMPHOID TISSUE LYMPHOMA TRANSLOCATION PROTEIN 1/PARACASPASE"/>
    <property type="match status" value="1"/>
</dbReference>
<evidence type="ECO:0000313" key="5">
    <source>
        <dbReference type="Proteomes" id="UP000002420"/>
    </source>
</evidence>
<dbReference type="OrthoDB" id="9768004at2"/>
<reference evidence="4 5" key="1">
    <citation type="submission" date="2008-05" db="EMBL/GenBank/DDBJ databases">
        <title>Complete sequence of chromosome of Geobacter lovleyi SZ.</title>
        <authorList>
            <consortium name="US DOE Joint Genome Institute"/>
            <person name="Lucas S."/>
            <person name="Copeland A."/>
            <person name="Lapidus A."/>
            <person name="Glavina del Rio T."/>
            <person name="Dalin E."/>
            <person name="Tice H."/>
            <person name="Bruce D."/>
            <person name="Goodwin L."/>
            <person name="Pitluck S."/>
            <person name="Chertkov O."/>
            <person name="Meincke L."/>
            <person name="Brettin T."/>
            <person name="Detter J.C."/>
            <person name="Han C."/>
            <person name="Tapia R."/>
            <person name="Kuske C.R."/>
            <person name="Schmutz J."/>
            <person name="Larimer F."/>
            <person name="Land M."/>
            <person name="Hauser L."/>
            <person name="Kyrpides N."/>
            <person name="Mikhailova N."/>
            <person name="Sung Y."/>
            <person name="Fletcher K.E."/>
            <person name="Ritalahti K.M."/>
            <person name="Loeffler F.E."/>
            <person name="Richardson P."/>
        </authorList>
    </citation>
    <scope>NUCLEOTIDE SEQUENCE [LARGE SCALE GENOMIC DNA]</scope>
    <source>
        <strain evidence="5">ATCC BAA-1151 / DSM 17278 / SZ</strain>
    </source>
</reference>
<dbReference type="Pfam" id="PF00656">
    <property type="entry name" value="Peptidase_C14"/>
    <property type="match status" value="1"/>
</dbReference>
<proteinExistence type="predicted"/>
<organism evidence="4 5">
    <name type="scientific">Trichlorobacter lovleyi (strain ATCC BAA-1151 / DSM 17278 / SZ)</name>
    <name type="common">Geobacter lovleyi</name>
    <dbReference type="NCBI Taxonomy" id="398767"/>
    <lineage>
        <taxon>Bacteria</taxon>
        <taxon>Pseudomonadati</taxon>
        <taxon>Thermodesulfobacteriota</taxon>
        <taxon>Desulfuromonadia</taxon>
        <taxon>Geobacterales</taxon>
        <taxon>Geobacteraceae</taxon>
        <taxon>Trichlorobacter</taxon>
    </lineage>
</organism>
<name>B3E679_TRIL1</name>
<feature type="domain" description="Caspase family p20" evidence="3">
    <location>
        <begin position="48"/>
        <end position="177"/>
    </location>
</feature>
<dbReference type="GO" id="GO:0006508">
    <property type="term" value="P:proteolysis"/>
    <property type="evidence" value="ECO:0007669"/>
    <property type="project" value="InterPro"/>
</dbReference>
<feature type="signal peptide" evidence="2">
    <location>
        <begin position="1"/>
        <end position="20"/>
    </location>
</feature>
<sequence length="502" mass="54870">MLRRLLTVIAVSLIPVLVQASELAGSSKKSIEPADRGLSRIETPRDSRKRIALVVGNSQYASSPLKNPVNDARAMAATLRRLGFEVDEQINLGYMPFNEAIEAFGNKLKPGGIGLFYYAGHGMQVQGANYLIPVDATIRTENEVRYKAIDAGLILAKMESAKSDVNIVVLDACRDNPFARSFRSASKGLAQIDAPTGTIIAYATSPGKTASDGKGKNGAYTEALIQAMESPDLKVEEVFKRVRKLVLDKTNSIQVPWESSSLVGDFRFIRTASSASSSQQSAQAINQPSPPSKEAEDLDELIARAKAEERAKREDLERITADLAKYEKIVTSSKGSELRQVAWKALSQKYPEANRVPQYDITAFLAQKGLYLEVGRVVTAEQKKRIEAERTAKIAQEQEEARKKELLANQTMVRTGNYHVQGKNPNGSSYSGSVVISKNGDTYFLVWKISSSTYSGSGTLADKTLTVEWGDSSPVIYHLENDGRLVGTWAKGTALETLTPLQ</sequence>
<dbReference type="SUPFAM" id="SSF52129">
    <property type="entry name" value="Caspase-like"/>
    <property type="match status" value="1"/>
</dbReference>
<dbReference type="STRING" id="398767.Glov_1080"/>
<accession>B3E679</accession>